<evidence type="ECO:0000256" key="5">
    <source>
        <dbReference type="ARBA" id="ARBA00023163"/>
    </source>
</evidence>
<dbReference type="InterPro" id="IPR015421">
    <property type="entry name" value="PyrdxlP-dep_Trfase_major"/>
</dbReference>
<evidence type="ECO:0000313" key="7">
    <source>
        <dbReference type="EMBL" id="RCS70966.1"/>
    </source>
</evidence>
<evidence type="ECO:0000256" key="3">
    <source>
        <dbReference type="ARBA" id="ARBA00023015"/>
    </source>
</evidence>
<name>A0A368LK02_9VIBR</name>
<evidence type="ECO:0000256" key="1">
    <source>
        <dbReference type="ARBA" id="ARBA00005384"/>
    </source>
</evidence>
<dbReference type="AlphaFoldDB" id="A0A368LK02"/>
<protein>
    <submittedName>
        <fullName evidence="7">PLP-dependent aminotransferase family protein</fullName>
    </submittedName>
</protein>
<keyword evidence="3" id="KW-0805">Transcription regulation</keyword>
<keyword evidence="5" id="KW-0804">Transcription</keyword>
<accession>A0A368LK02</accession>
<dbReference type="PANTHER" id="PTHR46577:SF1">
    <property type="entry name" value="HTH-TYPE TRANSCRIPTIONAL REGULATORY PROTEIN GABR"/>
    <property type="match status" value="1"/>
</dbReference>
<dbReference type="Pfam" id="PF00155">
    <property type="entry name" value="Aminotran_1_2"/>
    <property type="match status" value="1"/>
</dbReference>
<dbReference type="Gene3D" id="3.40.640.10">
    <property type="entry name" value="Type I PLP-dependent aspartate aminotransferase-like (Major domain)"/>
    <property type="match status" value="1"/>
</dbReference>
<dbReference type="OrthoDB" id="9808770at2"/>
<dbReference type="GO" id="GO:0008483">
    <property type="term" value="F:transaminase activity"/>
    <property type="evidence" value="ECO:0007669"/>
    <property type="project" value="UniProtKB-KW"/>
</dbReference>
<dbReference type="GO" id="GO:0030170">
    <property type="term" value="F:pyridoxal phosphate binding"/>
    <property type="evidence" value="ECO:0007669"/>
    <property type="project" value="InterPro"/>
</dbReference>
<comment type="caution">
    <text evidence="7">The sequence shown here is derived from an EMBL/GenBank/DDBJ whole genome shotgun (WGS) entry which is preliminary data.</text>
</comment>
<comment type="similarity">
    <text evidence="1">In the C-terminal section; belongs to the class-I pyridoxal-phosphate-dependent aminotransferase family.</text>
</comment>
<dbReference type="CDD" id="cd07377">
    <property type="entry name" value="WHTH_GntR"/>
    <property type="match status" value="1"/>
</dbReference>
<dbReference type="InterPro" id="IPR004839">
    <property type="entry name" value="Aminotransferase_I/II_large"/>
</dbReference>
<dbReference type="SUPFAM" id="SSF53383">
    <property type="entry name" value="PLP-dependent transferases"/>
    <property type="match status" value="1"/>
</dbReference>
<keyword evidence="4" id="KW-0238">DNA-binding</keyword>
<gene>
    <name evidence="7" type="ORF">CIK83_15345</name>
</gene>
<dbReference type="Proteomes" id="UP000252479">
    <property type="component" value="Unassembled WGS sequence"/>
</dbReference>
<proteinExistence type="inferred from homology"/>
<dbReference type="InterPro" id="IPR036388">
    <property type="entry name" value="WH-like_DNA-bd_sf"/>
</dbReference>
<dbReference type="EMBL" id="QPGL01000002">
    <property type="protein sequence ID" value="RCS70966.1"/>
    <property type="molecule type" value="Genomic_DNA"/>
</dbReference>
<evidence type="ECO:0000256" key="4">
    <source>
        <dbReference type="ARBA" id="ARBA00023125"/>
    </source>
</evidence>
<feature type="domain" description="HTH gntR-type" evidence="6">
    <location>
        <begin position="4"/>
        <end position="72"/>
    </location>
</feature>
<keyword evidence="7" id="KW-0808">Transferase</keyword>
<dbReference type="Pfam" id="PF00392">
    <property type="entry name" value="GntR"/>
    <property type="match status" value="1"/>
</dbReference>
<dbReference type="PROSITE" id="PS50949">
    <property type="entry name" value="HTH_GNTR"/>
    <property type="match status" value="1"/>
</dbReference>
<keyword evidence="7" id="KW-0032">Aminotransferase</keyword>
<dbReference type="PRINTS" id="PR00035">
    <property type="entry name" value="HTHGNTR"/>
</dbReference>
<dbReference type="PANTHER" id="PTHR46577">
    <property type="entry name" value="HTH-TYPE TRANSCRIPTIONAL REGULATORY PROTEIN GABR"/>
    <property type="match status" value="1"/>
</dbReference>
<evidence type="ECO:0000259" key="6">
    <source>
        <dbReference type="PROSITE" id="PS50949"/>
    </source>
</evidence>
<dbReference type="Gene3D" id="1.10.10.10">
    <property type="entry name" value="Winged helix-like DNA-binding domain superfamily/Winged helix DNA-binding domain"/>
    <property type="match status" value="1"/>
</dbReference>
<keyword evidence="8" id="KW-1185">Reference proteome</keyword>
<evidence type="ECO:0000313" key="8">
    <source>
        <dbReference type="Proteomes" id="UP000252479"/>
    </source>
</evidence>
<keyword evidence="2" id="KW-0663">Pyridoxal phosphate</keyword>
<dbReference type="InterPro" id="IPR000524">
    <property type="entry name" value="Tscrpt_reg_HTH_GntR"/>
</dbReference>
<dbReference type="GO" id="GO:0003677">
    <property type="term" value="F:DNA binding"/>
    <property type="evidence" value="ECO:0007669"/>
    <property type="project" value="UniProtKB-KW"/>
</dbReference>
<evidence type="ECO:0000256" key="2">
    <source>
        <dbReference type="ARBA" id="ARBA00022898"/>
    </source>
</evidence>
<dbReference type="InterPro" id="IPR036390">
    <property type="entry name" value="WH_DNA-bd_sf"/>
</dbReference>
<sequence>MNKVPAYKQVYQRIHSAILQGILKPGERIPSARILAKEMGIARGTVEEGYARLKAEGYIESQGQSGTRVSDNLRDLSKVTKQKVYTRQPGFNAKIENADLLPFQLGLPALDAFPRQIWSRMAARSARHINMEDLAYPSLYGLPQLRIALAQYLQLSRGVQCQPTQVFITSGYVNSINWITNVLLKKHAHIGVEDPCYPLTRHILTNNHFNPVAMPVDAEGVKIPHNLHADAVIVTPAHQSPTCVSLSLQRRQELLDWANKKQGWIIEDDYDGEYRHSGLPLPALKSLDTQERVIYSGTFSKVLFPSLRVAYIVVPTSKVPDFEQCSELYAGNVSGLIQSSILAFMQEGHLSRHIQRMRKLYRDRLELTAKVFNDVLGDKISVEPQPGGMNMLVTLKNSNIDDVALSQKMIETGLYAQALSQWSSRPVPPCLILSFTNIKTEEECRELAYRLKEVVAPYHALTA</sequence>
<dbReference type="InterPro" id="IPR051446">
    <property type="entry name" value="HTH_trans_reg/aminotransferase"/>
</dbReference>
<organism evidence="7 8">
    <name type="scientific">Vibrio casei</name>
    <dbReference type="NCBI Taxonomy" id="673372"/>
    <lineage>
        <taxon>Bacteria</taxon>
        <taxon>Pseudomonadati</taxon>
        <taxon>Pseudomonadota</taxon>
        <taxon>Gammaproteobacteria</taxon>
        <taxon>Vibrionales</taxon>
        <taxon>Vibrionaceae</taxon>
        <taxon>Vibrio</taxon>
    </lineage>
</organism>
<dbReference type="GO" id="GO:0003700">
    <property type="term" value="F:DNA-binding transcription factor activity"/>
    <property type="evidence" value="ECO:0007669"/>
    <property type="project" value="InterPro"/>
</dbReference>
<reference evidence="7 8" key="1">
    <citation type="journal article" date="2017" name="Elife">
        <title>Extensive horizontal gene transfer in cheese-associated bacteria.</title>
        <authorList>
            <person name="Bonham K.S."/>
            <person name="Wolfe B.E."/>
            <person name="Dutton R.J."/>
        </authorList>
    </citation>
    <scope>NUCLEOTIDE SEQUENCE [LARGE SCALE GENOMIC DNA]</scope>
    <source>
        <strain evidence="7 8">JB196</strain>
    </source>
</reference>
<dbReference type="CDD" id="cd00609">
    <property type="entry name" value="AAT_like"/>
    <property type="match status" value="1"/>
</dbReference>
<dbReference type="SUPFAM" id="SSF46785">
    <property type="entry name" value="Winged helix' DNA-binding domain"/>
    <property type="match status" value="1"/>
</dbReference>
<dbReference type="SMART" id="SM00345">
    <property type="entry name" value="HTH_GNTR"/>
    <property type="match status" value="1"/>
</dbReference>
<dbReference type="InterPro" id="IPR015424">
    <property type="entry name" value="PyrdxlP-dep_Trfase"/>
</dbReference>